<keyword evidence="7" id="KW-1185">Reference proteome</keyword>
<dbReference type="RefSeq" id="WP_078349809.1">
    <property type="nucleotide sequence ID" value="NZ_MBTF01000034.1"/>
</dbReference>
<name>A0A1S9PAU2_9SPHI</name>
<dbReference type="GO" id="GO:0016020">
    <property type="term" value="C:membrane"/>
    <property type="evidence" value="ECO:0007669"/>
    <property type="project" value="InterPro"/>
</dbReference>
<evidence type="ECO:0000259" key="5">
    <source>
        <dbReference type="Pfam" id="PF18025"/>
    </source>
</evidence>
<dbReference type="GO" id="GO:0008417">
    <property type="term" value="F:fucosyltransferase activity"/>
    <property type="evidence" value="ECO:0007669"/>
    <property type="project" value="InterPro"/>
</dbReference>
<dbReference type="Gene3D" id="3.40.50.11660">
    <property type="entry name" value="Glycosyl transferase family 10, C-terminal domain"/>
    <property type="match status" value="1"/>
</dbReference>
<dbReference type="SUPFAM" id="SSF53756">
    <property type="entry name" value="UDP-Glycosyltransferase/glycogen phosphorylase"/>
    <property type="match status" value="1"/>
</dbReference>
<dbReference type="AlphaFoldDB" id="A0A1S9PAU2"/>
<evidence type="ECO:0000259" key="4">
    <source>
        <dbReference type="Pfam" id="PF00852"/>
    </source>
</evidence>
<dbReference type="OrthoDB" id="9791032at2"/>
<keyword evidence="2" id="KW-0328">Glycosyltransferase</keyword>
<dbReference type="InterPro" id="IPR038577">
    <property type="entry name" value="GT10-like_C_sf"/>
</dbReference>
<dbReference type="EMBL" id="MBTF01000034">
    <property type="protein sequence ID" value="OOQ58080.1"/>
    <property type="molecule type" value="Genomic_DNA"/>
</dbReference>
<dbReference type="Proteomes" id="UP000189739">
    <property type="component" value="Unassembled WGS sequence"/>
</dbReference>
<dbReference type="Pfam" id="PF18025">
    <property type="entry name" value="FucT_N"/>
    <property type="match status" value="1"/>
</dbReference>
<feature type="domain" description="Alpha-(1,3)-fucosyltransferase FucT N-terminal" evidence="5">
    <location>
        <begin position="9"/>
        <end position="97"/>
    </location>
</feature>
<dbReference type="Pfam" id="PF00852">
    <property type="entry name" value="Glyco_transf_10"/>
    <property type="match status" value="1"/>
</dbReference>
<protein>
    <submittedName>
        <fullName evidence="6">Uncharacterized protein</fullName>
    </submittedName>
</protein>
<dbReference type="PANTHER" id="PTHR11929">
    <property type="entry name" value="ALPHA- 1,3 -FUCOSYLTRANSFERASE"/>
    <property type="match status" value="1"/>
</dbReference>
<feature type="domain" description="Fucosyltransferase C-terminal" evidence="4">
    <location>
        <begin position="115"/>
        <end position="247"/>
    </location>
</feature>
<dbReference type="STRING" id="1792845.BC343_10500"/>
<dbReference type="InterPro" id="IPR041058">
    <property type="entry name" value="FucT_N"/>
</dbReference>
<comment type="similarity">
    <text evidence="1">Belongs to the glycosyltransferase 10 family.</text>
</comment>
<evidence type="ECO:0000256" key="3">
    <source>
        <dbReference type="ARBA" id="ARBA00022679"/>
    </source>
</evidence>
<dbReference type="PANTHER" id="PTHR11929:SF194">
    <property type="entry name" value="ALPHA-(1,3)-FUCOSYLTRANSFERASE 10"/>
    <property type="match status" value="1"/>
</dbReference>
<evidence type="ECO:0000256" key="2">
    <source>
        <dbReference type="ARBA" id="ARBA00022676"/>
    </source>
</evidence>
<evidence type="ECO:0000313" key="6">
    <source>
        <dbReference type="EMBL" id="OOQ58080.1"/>
    </source>
</evidence>
<comment type="caution">
    <text evidence="6">The sequence shown here is derived from an EMBL/GenBank/DDBJ whole genome shotgun (WGS) entry which is preliminary data.</text>
</comment>
<dbReference type="InterPro" id="IPR055270">
    <property type="entry name" value="Glyco_tran_10_C"/>
</dbReference>
<keyword evidence="3" id="KW-0808">Transferase</keyword>
<gene>
    <name evidence="6" type="ORF">BC343_10500</name>
</gene>
<dbReference type="InterPro" id="IPR001503">
    <property type="entry name" value="Glyco_trans_10"/>
</dbReference>
<organism evidence="6 7">
    <name type="scientific">Mucilaginibacter pedocola</name>
    <dbReference type="NCBI Taxonomy" id="1792845"/>
    <lineage>
        <taxon>Bacteria</taxon>
        <taxon>Pseudomonadati</taxon>
        <taxon>Bacteroidota</taxon>
        <taxon>Sphingobacteriia</taxon>
        <taxon>Sphingobacteriales</taxon>
        <taxon>Sphingobacteriaceae</taxon>
        <taxon>Mucilaginibacter</taxon>
    </lineage>
</organism>
<evidence type="ECO:0000256" key="1">
    <source>
        <dbReference type="ARBA" id="ARBA00008919"/>
    </source>
</evidence>
<sequence length="326" mass="38319">MSNKPALKINFTGFWASLNKTDNFFYNLLAKNYRIEISEEPDLLFYSVGGTDHTKYRCTKIYYTGENEKPNFMLCDFAFSYGYNTPRNYRLPLYALYHDVKKLTHRTIDTEKILAEKNGFCCFLVTNGKCATRNDFFEALSKYKKVDSGGQFRNNIGYVVDDKHEFIRKYKFVIAFENTSYPGYTTEKIYEPFIQHCVPIYWGDPNVDRDFNTKAFINSADFTSFDKVIEHVIAVDNDDELYKQYLREPVFTNDEVNEYVNEDNILKRLDEIVAYHFNRKRKLRQMVRPTYYRLILAADAVNAKLRRLAAIPAGMLMRLTNKKQSG</sequence>
<proteinExistence type="inferred from homology"/>
<reference evidence="6 7" key="1">
    <citation type="submission" date="2016-07" db="EMBL/GenBank/DDBJ databases">
        <title>Genomic analysis of zinc-resistant bacterium Mucilaginibacter pedocola TBZ30.</title>
        <authorList>
            <person name="Huang J."/>
            <person name="Tang J."/>
        </authorList>
    </citation>
    <scope>NUCLEOTIDE SEQUENCE [LARGE SCALE GENOMIC DNA]</scope>
    <source>
        <strain evidence="6 7">TBZ30</strain>
    </source>
</reference>
<evidence type="ECO:0000313" key="7">
    <source>
        <dbReference type="Proteomes" id="UP000189739"/>
    </source>
</evidence>
<accession>A0A1S9PAU2</accession>